<keyword evidence="1" id="KW-0732">Signal</keyword>
<dbReference type="RefSeq" id="WP_003040823.1">
    <property type="nucleotide sequence ID" value="NZ_VJEZ01000012.1"/>
</dbReference>
<evidence type="ECO:0000256" key="1">
    <source>
        <dbReference type="SAM" id="SignalP"/>
    </source>
</evidence>
<comment type="caution">
    <text evidence="2">The sequence shown here is derived from an EMBL/GenBank/DDBJ whole genome shotgun (WGS) entry which is preliminary data.</text>
</comment>
<dbReference type="EMBL" id="VJEZ01000012">
    <property type="protein sequence ID" value="MWZ40532.1"/>
    <property type="molecule type" value="Genomic_DNA"/>
</dbReference>
<reference evidence="2 3" key="1">
    <citation type="submission" date="2019-06" db="EMBL/GenBank/DDBJ databases">
        <title>Phylogeography and genetic diversity of Francisella tularensis subsp. holarctica in France (1947-2018).</title>
        <authorList>
            <person name="Kevin M."/>
            <person name="Madani N."/>
            <person name="Maurin M."/>
        </authorList>
    </citation>
    <scope>NUCLEOTIDE SEQUENCE [LARGE SCALE GENOMIC DNA]</scope>
    <source>
        <strain evidence="2 3">ATCC 15482</strain>
    </source>
</reference>
<dbReference type="AlphaFoldDB" id="A0A6I4RWE9"/>
<accession>A0A6I4RWE9</accession>
<protein>
    <submittedName>
        <fullName evidence="2">Uncharacterized protein</fullName>
    </submittedName>
</protein>
<feature type="chain" id="PRO_5026146582" evidence="1">
    <location>
        <begin position="22"/>
        <end position="92"/>
    </location>
</feature>
<name>A0A6I4RWE9_FRATU</name>
<sequence length="92" mass="10127">MKKLVKIAVASVLVLPVVASAITMDEMLKFSSEHLNNTPISEIKIDPLGITDNFYLGQEWTAEVNGKEYLCSKPGLAGFWIIGKGCQKNPFK</sequence>
<evidence type="ECO:0000313" key="3">
    <source>
        <dbReference type="Proteomes" id="UP000469081"/>
    </source>
</evidence>
<proteinExistence type="predicted"/>
<organism evidence="2 3">
    <name type="scientific">Francisella tularensis</name>
    <dbReference type="NCBI Taxonomy" id="263"/>
    <lineage>
        <taxon>Bacteria</taxon>
        <taxon>Pseudomonadati</taxon>
        <taxon>Pseudomonadota</taxon>
        <taxon>Gammaproteobacteria</taxon>
        <taxon>Thiotrichales</taxon>
        <taxon>Francisellaceae</taxon>
        <taxon>Francisella</taxon>
    </lineage>
</organism>
<gene>
    <name evidence="2" type="ORF">FNC33_08295</name>
</gene>
<dbReference type="Proteomes" id="UP000469081">
    <property type="component" value="Unassembled WGS sequence"/>
</dbReference>
<evidence type="ECO:0000313" key="2">
    <source>
        <dbReference type="EMBL" id="MWZ40532.1"/>
    </source>
</evidence>
<feature type="signal peptide" evidence="1">
    <location>
        <begin position="1"/>
        <end position="21"/>
    </location>
</feature>